<sequence>MKKVKFFMTIVLELVGIYLFSKLVGWSFIETFFLGSLSIFAVIWFIIMSISRNANMDHAVYKGLTGVETGEIKPFQINLNPYITGTLSLVVISLVTTIIYYLPYFM</sequence>
<keyword evidence="1" id="KW-1133">Transmembrane helix</keyword>
<comment type="caution">
    <text evidence="2">The sequence shown here is derived from an EMBL/GenBank/DDBJ whole genome shotgun (WGS) entry which is preliminary data.</text>
</comment>
<dbReference type="RefSeq" id="WP_097896843.1">
    <property type="nucleotide sequence ID" value="NZ_NVOR01000012.1"/>
</dbReference>
<dbReference type="AlphaFoldDB" id="A0AA91VF58"/>
<dbReference type="EMBL" id="NVOR01000012">
    <property type="protein sequence ID" value="PED83842.1"/>
    <property type="molecule type" value="Genomic_DNA"/>
</dbReference>
<evidence type="ECO:0000313" key="2">
    <source>
        <dbReference type="EMBL" id="PED83842.1"/>
    </source>
</evidence>
<organism evidence="2 3">
    <name type="scientific">Bacillus pseudomycoides</name>
    <dbReference type="NCBI Taxonomy" id="64104"/>
    <lineage>
        <taxon>Bacteria</taxon>
        <taxon>Bacillati</taxon>
        <taxon>Bacillota</taxon>
        <taxon>Bacilli</taxon>
        <taxon>Bacillales</taxon>
        <taxon>Bacillaceae</taxon>
        <taxon>Bacillus</taxon>
        <taxon>Bacillus cereus group</taxon>
    </lineage>
</organism>
<evidence type="ECO:0000256" key="1">
    <source>
        <dbReference type="SAM" id="Phobius"/>
    </source>
</evidence>
<accession>A0AA91VF58</accession>
<feature type="transmembrane region" description="Helical" evidence="1">
    <location>
        <begin position="32"/>
        <end position="51"/>
    </location>
</feature>
<dbReference type="Proteomes" id="UP000221020">
    <property type="component" value="Unassembled WGS sequence"/>
</dbReference>
<reference evidence="2 3" key="1">
    <citation type="submission" date="2017-09" db="EMBL/GenBank/DDBJ databases">
        <title>Large-scale bioinformatics analysis of Bacillus genomes uncovers conserved roles of natural products in bacterial physiology.</title>
        <authorList>
            <consortium name="Agbiome Team Llc"/>
            <person name="Bleich R.M."/>
            <person name="Grubbs K.J."/>
            <person name="Santa Maria K.C."/>
            <person name="Allen S.E."/>
            <person name="Farag S."/>
            <person name="Shank E.A."/>
            <person name="Bowers A."/>
        </authorList>
    </citation>
    <scope>NUCLEOTIDE SEQUENCE [LARGE SCALE GENOMIC DNA]</scope>
    <source>
        <strain evidence="2 3">AFS092012</strain>
    </source>
</reference>
<keyword evidence="1" id="KW-0472">Membrane</keyword>
<gene>
    <name evidence="2" type="ORF">CON65_04575</name>
</gene>
<feature type="transmembrane region" description="Helical" evidence="1">
    <location>
        <begin position="82"/>
        <end position="102"/>
    </location>
</feature>
<evidence type="ECO:0000313" key="3">
    <source>
        <dbReference type="Proteomes" id="UP000221020"/>
    </source>
</evidence>
<protein>
    <recommendedName>
        <fullName evidence="4">Group-specific protein</fullName>
    </recommendedName>
</protein>
<proteinExistence type="predicted"/>
<keyword evidence="1" id="KW-0812">Transmembrane</keyword>
<evidence type="ECO:0008006" key="4">
    <source>
        <dbReference type="Google" id="ProtNLM"/>
    </source>
</evidence>
<name>A0AA91VF58_9BACI</name>